<keyword evidence="2" id="KW-1185">Reference proteome</keyword>
<dbReference type="STRING" id="1122155.SAMN02745158_01502"/>
<gene>
    <name evidence="1" type="ORF">SAMN02745158_01502</name>
</gene>
<protein>
    <submittedName>
        <fullName evidence="1">Uncharacterized protein</fullName>
    </submittedName>
</protein>
<accession>A0A1M4W576</accession>
<dbReference type="RefSeq" id="WP_158640990.1">
    <property type="nucleotide sequence ID" value="NZ_FQVI01000005.1"/>
</dbReference>
<evidence type="ECO:0000313" key="1">
    <source>
        <dbReference type="EMBL" id="SHE76359.1"/>
    </source>
</evidence>
<proteinExistence type="predicted"/>
<dbReference type="OrthoDB" id="9875295at2"/>
<name>A0A1M4W576_9CLOT</name>
<reference evidence="1 2" key="1">
    <citation type="submission" date="2016-11" db="EMBL/GenBank/DDBJ databases">
        <authorList>
            <person name="Jaros S."/>
            <person name="Januszkiewicz K."/>
            <person name="Wedrychowicz H."/>
        </authorList>
    </citation>
    <scope>NUCLEOTIDE SEQUENCE [LARGE SCALE GENOMIC DNA]</scope>
    <source>
        <strain evidence="1 2">DSM 17459</strain>
    </source>
</reference>
<dbReference type="Proteomes" id="UP000184245">
    <property type="component" value="Unassembled WGS sequence"/>
</dbReference>
<dbReference type="EMBL" id="FQVI01000005">
    <property type="protein sequence ID" value="SHE76359.1"/>
    <property type="molecule type" value="Genomic_DNA"/>
</dbReference>
<dbReference type="AlphaFoldDB" id="A0A1M4W576"/>
<evidence type="ECO:0000313" key="2">
    <source>
        <dbReference type="Proteomes" id="UP000184245"/>
    </source>
</evidence>
<organism evidence="1 2">
    <name type="scientific">Lactonifactor longoviformis DSM 17459</name>
    <dbReference type="NCBI Taxonomy" id="1122155"/>
    <lineage>
        <taxon>Bacteria</taxon>
        <taxon>Bacillati</taxon>
        <taxon>Bacillota</taxon>
        <taxon>Clostridia</taxon>
        <taxon>Eubacteriales</taxon>
        <taxon>Clostridiaceae</taxon>
        <taxon>Lactonifactor</taxon>
    </lineage>
</organism>
<sequence>MHTLHNFKSFVTEKVEEFALYVAIKSVGESVPWNFGEILPDEEAMDTIKKMKKE</sequence>